<evidence type="ECO:0000313" key="2">
    <source>
        <dbReference type="EMBL" id="OWZ01293.1"/>
    </source>
</evidence>
<accession>A0A225V7E9</accession>
<gene>
    <name evidence="2" type="ORF">PHMEG_00027354</name>
</gene>
<organism evidence="2 3">
    <name type="scientific">Phytophthora megakarya</name>
    <dbReference type="NCBI Taxonomy" id="4795"/>
    <lineage>
        <taxon>Eukaryota</taxon>
        <taxon>Sar</taxon>
        <taxon>Stramenopiles</taxon>
        <taxon>Oomycota</taxon>
        <taxon>Peronosporomycetes</taxon>
        <taxon>Peronosporales</taxon>
        <taxon>Peronosporaceae</taxon>
        <taxon>Phytophthora</taxon>
    </lineage>
</organism>
<protein>
    <submittedName>
        <fullName evidence="2">RxLR effector protein</fullName>
    </submittedName>
</protein>
<feature type="chain" id="PRO_5012195036" evidence="1">
    <location>
        <begin position="21"/>
        <end position="60"/>
    </location>
</feature>
<dbReference type="EMBL" id="NBNE01006958">
    <property type="protein sequence ID" value="OWZ01293.1"/>
    <property type="molecule type" value="Genomic_DNA"/>
</dbReference>
<reference evidence="3" key="1">
    <citation type="submission" date="2017-03" db="EMBL/GenBank/DDBJ databases">
        <title>Phytopthora megakarya and P. palmivora, two closely related causual agents of cacao black pod achieved similar genome size and gene model numbers by different mechanisms.</title>
        <authorList>
            <person name="Ali S."/>
            <person name="Shao J."/>
            <person name="Larry D.J."/>
            <person name="Kronmiller B."/>
            <person name="Shen D."/>
            <person name="Strem M.D."/>
            <person name="Melnick R.L."/>
            <person name="Guiltinan M.J."/>
            <person name="Tyler B.M."/>
            <person name="Meinhardt L.W."/>
            <person name="Bailey B.A."/>
        </authorList>
    </citation>
    <scope>NUCLEOTIDE SEQUENCE [LARGE SCALE GENOMIC DNA]</scope>
    <source>
        <strain evidence="3">zdho120</strain>
    </source>
</reference>
<feature type="non-terminal residue" evidence="2">
    <location>
        <position position="60"/>
    </location>
</feature>
<name>A0A225V7E9_9STRA</name>
<dbReference type="Proteomes" id="UP000198211">
    <property type="component" value="Unassembled WGS sequence"/>
</dbReference>
<dbReference type="AlphaFoldDB" id="A0A225V7E9"/>
<comment type="caution">
    <text evidence="2">The sequence shown here is derived from an EMBL/GenBank/DDBJ whole genome shotgun (WGS) entry which is preliminary data.</text>
</comment>
<proteinExistence type="predicted"/>
<keyword evidence="3" id="KW-1185">Reference proteome</keyword>
<sequence>MIPSYVASFVFLVFVVVIDADSSLTGLKSIIASEVQPNSSKGGTFQTTNEIDIPVARLLR</sequence>
<evidence type="ECO:0000256" key="1">
    <source>
        <dbReference type="SAM" id="SignalP"/>
    </source>
</evidence>
<evidence type="ECO:0000313" key="3">
    <source>
        <dbReference type="Proteomes" id="UP000198211"/>
    </source>
</evidence>
<keyword evidence="1" id="KW-0732">Signal</keyword>
<feature type="signal peptide" evidence="1">
    <location>
        <begin position="1"/>
        <end position="20"/>
    </location>
</feature>